<proteinExistence type="predicted"/>
<gene>
    <name evidence="1" type="ORF">Vadar_005734</name>
</gene>
<sequence>MIPTKMVTHRALGAITANIAQTKAARVAKSANGSSLELTFTNSSTVSSSAIIAHISKNITAMEQHIATVSAKMNALSETFFMRIATPKSSGLVSNPPGIVNAAAKVIVARSVATRVMVLINGFKSRPPAGTSSFFGCRPFGAPWSASSRDVDPCNHAQKLNNHNIHTLIGPT</sequence>
<dbReference type="Proteomes" id="UP000828048">
    <property type="component" value="Chromosome 1"/>
</dbReference>
<keyword evidence="2" id="KW-1185">Reference proteome</keyword>
<name>A0ACB7XNG3_9ERIC</name>
<dbReference type="EMBL" id="CM037151">
    <property type="protein sequence ID" value="KAH7842477.1"/>
    <property type="molecule type" value="Genomic_DNA"/>
</dbReference>
<accession>A0ACB7XNG3</accession>
<evidence type="ECO:0000313" key="1">
    <source>
        <dbReference type="EMBL" id="KAH7842477.1"/>
    </source>
</evidence>
<evidence type="ECO:0000313" key="2">
    <source>
        <dbReference type="Proteomes" id="UP000828048"/>
    </source>
</evidence>
<comment type="caution">
    <text evidence="1">The sequence shown here is derived from an EMBL/GenBank/DDBJ whole genome shotgun (WGS) entry which is preliminary data.</text>
</comment>
<reference evidence="1 2" key="1">
    <citation type="journal article" date="2021" name="Hortic Res">
        <title>High-quality reference genome and annotation aids understanding of berry development for evergreen blueberry (Vaccinium darrowii).</title>
        <authorList>
            <person name="Yu J."/>
            <person name="Hulse-Kemp A.M."/>
            <person name="Babiker E."/>
            <person name="Staton M."/>
        </authorList>
    </citation>
    <scope>NUCLEOTIDE SEQUENCE [LARGE SCALE GENOMIC DNA]</scope>
    <source>
        <strain evidence="2">cv. NJ 8807/NJ 8810</strain>
        <tissue evidence="1">Young leaf</tissue>
    </source>
</reference>
<organism evidence="1 2">
    <name type="scientific">Vaccinium darrowii</name>
    <dbReference type="NCBI Taxonomy" id="229202"/>
    <lineage>
        <taxon>Eukaryota</taxon>
        <taxon>Viridiplantae</taxon>
        <taxon>Streptophyta</taxon>
        <taxon>Embryophyta</taxon>
        <taxon>Tracheophyta</taxon>
        <taxon>Spermatophyta</taxon>
        <taxon>Magnoliopsida</taxon>
        <taxon>eudicotyledons</taxon>
        <taxon>Gunneridae</taxon>
        <taxon>Pentapetalae</taxon>
        <taxon>asterids</taxon>
        <taxon>Ericales</taxon>
        <taxon>Ericaceae</taxon>
        <taxon>Vaccinioideae</taxon>
        <taxon>Vaccinieae</taxon>
        <taxon>Vaccinium</taxon>
    </lineage>
</organism>
<protein>
    <submittedName>
        <fullName evidence="1">Uncharacterized protein</fullName>
    </submittedName>
</protein>